<dbReference type="AlphaFoldDB" id="A0A553PLU9"/>
<evidence type="ECO:0000313" key="2">
    <source>
        <dbReference type="Proteomes" id="UP000318571"/>
    </source>
</evidence>
<gene>
    <name evidence="1" type="ORF">TCAL_16717</name>
</gene>
<dbReference type="EMBL" id="VCGU01000003">
    <property type="protein sequence ID" value="TRY78653.1"/>
    <property type="molecule type" value="Genomic_DNA"/>
</dbReference>
<dbReference type="Proteomes" id="UP000318571">
    <property type="component" value="Chromosome 11"/>
</dbReference>
<organism evidence="1 2">
    <name type="scientific">Tigriopus californicus</name>
    <name type="common">Marine copepod</name>
    <dbReference type="NCBI Taxonomy" id="6832"/>
    <lineage>
        <taxon>Eukaryota</taxon>
        <taxon>Metazoa</taxon>
        <taxon>Ecdysozoa</taxon>
        <taxon>Arthropoda</taxon>
        <taxon>Crustacea</taxon>
        <taxon>Multicrustacea</taxon>
        <taxon>Hexanauplia</taxon>
        <taxon>Copepoda</taxon>
        <taxon>Harpacticoida</taxon>
        <taxon>Harpacticidae</taxon>
        <taxon>Tigriopus</taxon>
    </lineage>
</organism>
<accession>A0A553PLU9</accession>
<comment type="caution">
    <text evidence="1">The sequence shown here is derived from an EMBL/GenBank/DDBJ whole genome shotgun (WGS) entry which is preliminary data.</text>
</comment>
<dbReference type="InterPro" id="IPR036397">
    <property type="entry name" value="RNaseH_sf"/>
</dbReference>
<name>A0A553PLU9_TIGCA</name>
<sequence>MGGKFEPNIPHSEMKALDVCKPLETLVQRPTSKEARNKALEQMIRYSWNKSVEKEEPLRTCDKCGREDFELLILDFWVKEVWPPYSPDANLHDHVIGPHIQSKACRVQQPNLRAIKASVDEHWAVMSEDYVKKTCLAFRKRLKVIIAAGVGYIE</sequence>
<proteinExistence type="predicted"/>
<reference evidence="1 2" key="1">
    <citation type="journal article" date="2018" name="Nat. Ecol. Evol.">
        <title>Genomic signatures of mitonuclear coevolution across populations of Tigriopus californicus.</title>
        <authorList>
            <person name="Barreto F.S."/>
            <person name="Watson E.T."/>
            <person name="Lima T.G."/>
            <person name="Willett C.S."/>
            <person name="Edmands S."/>
            <person name="Li W."/>
            <person name="Burton R.S."/>
        </authorList>
    </citation>
    <scope>NUCLEOTIDE SEQUENCE [LARGE SCALE GENOMIC DNA]</scope>
    <source>
        <strain evidence="1 2">San Diego</strain>
    </source>
</reference>
<evidence type="ECO:0000313" key="1">
    <source>
        <dbReference type="EMBL" id="TRY78653.1"/>
    </source>
</evidence>
<protein>
    <submittedName>
        <fullName evidence="1">Uncharacterized protein</fullName>
    </submittedName>
</protein>
<keyword evidence="2" id="KW-1185">Reference proteome</keyword>
<dbReference type="GO" id="GO:0003676">
    <property type="term" value="F:nucleic acid binding"/>
    <property type="evidence" value="ECO:0007669"/>
    <property type="project" value="InterPro"/>
</dbReference>
<dbReference type="Gene3D" id="3.30.420.10">
    <property type="entry name" value="Ribonuclease H-like superfamily/Ribonuclease H"/>
    <property type="match status" value="1"/>
</dbReference>